<sequence>FDHFFSRCVQEKKFYINVNLLSTQEMKLSLHENSPEIWIQFLHIPTNTSR</sequence>
<protein>
    <submittedName>
        <fullName evidence="2">Uncharacterized protein</fullName>
    </submittedName>
</protein>
<dbReference type="AlphaFoldDB" id="A0A0B7AGR5"/>
<feature type="non-terminal residue" evidence="2">
    <location>
        <position position="1"/>
    </location>
</feature>
<accession>A0A0B7AGR5</accession>
<organism evidence="2">
    <name type="scientific">Arion vulgaris</name>
    <dbReference type="NCBI Taxonomy" id="1028688"/>
    <lineage>
        <taxon>Eukaryota</taxon>
        <taxon>Metazoa</taxon>
        <taxon>Spiralia</taxon>
        <taxon>Lophotrochozoa</taxon>
        <taxon>Mollusca</taxon>
        <taxon>Gastropoda</taxon>
        <taxon>Heterobranchia</taxon>
        <taxon>Euthyneura</taxon>
        <taxon>Panpulmonata</taxon>
        <taxon>Eupulmonata</taxon>
        <taxon>Stylommatophora</taxon>
        <taxon>Helicina</taxon>
        <taxon>Arionoidea</taxon>
        <taxon>Arionidae</taxon>
        <taxon>Arion</taxon>
    </lineage>
</organism>
<proteinExistence type="predicted"/>
<evidence type="ECO:0000313" key="1">
    <source>
        <dbReference type="EMBL" id="CEK79114.1"/>
    </source>
</evidence>
<evidence type="ECO:0000313" key="2">
    <source>
        <dbReference type="EMBL" id="CEK79115.1"/>
    </source>
</evidence>
<name>A0A0B7AGR5_9EUPU</name>
<gene>
    <name evidence="2" type="primary">ORF113693</name>
    <name evidence="1" type="synonym">ORF113690</name>
</gene>
<dbReference type="EMBL" id="HACG01032249">
    <property type="protein sequence ID" value="CEK79114.1"/>
    <property type="molecule type" value="Transcribed_RNA"/>
</dbReference>
<dbReference type="EMBL" id="HACG01032250">
    <property type="protein sequence ID" value="CEK79115.1"/>
    <property type="molecule type" value="Transcribed_RNA"/>
</dbReference>
<reference evidence="2" key="1">
    <citation type="submission" date="2014-12" db="EMBL/GenBank/DDBJ databases">
        <title>Insight into the proteome of Arion vulgaris.</title>
        <authorList>
            <person name="Aradska J."/>
            <person name="Bulat T."/>
            <person name="Smidak R."/>
            <person name="Sarate P."/>
            <person name="Gangsoo J."/>
            <person name="Sialana F."/>
            <person name="Bilban M."/>
            <person name="Lubec G."/>
        </authorList>
    </citation>
    <scope>NUCLEOTIDE SEQUENCE</scope>
    <source>
        <tissue evidence="2">Skin</tissue>
    </source>
</reference>